<evidence type="ECO:0000256" key="1">
    <source>
        <dbReference type="SAM" id="MobiDB-lite"/>
    </source>
</evidence>
<evidence type="ECO:0000313" key="3">
    <source>
        <dbReference type="Proteomes" id="UP001157418"/>
    </source>
</evidence>
<protein>
    <submittedName>
        <fullName evidence="2">Uncharacterized protein</fullName>
    </submittedName>
</protein>
<dbReference type="Proteomes" id="UP001157418">
    <property type="component" value="Unassembled WGS sequence"/>
</dbReference>
<name>A0AAU9N809_9ASTR</name>
<dbReference type="AlphaFoldDB" id="A0AAU9N809"/>
<feature type="compositionally biased region" description="Basic and acidic residues" evidence="1">
    <location>
        <begin position="88"/>
        <end position="99"/>
    </location>
</feature>
<dbReference type="EMBL" id="CAKMRJ010003334">
    <property type="protein sequence ID" value="CAH1433203.1"/>
    <property type="molecule type" value="Genomic_DNA"/>
</dbReference>
<comment type="caution">
    <text evidence="2">The sequence shown here is derived from an EMBL/GenBank/DDBJ whole genome shotgun (WGS) entry which is preliminary data.</text>
</comment>
<organism evidence="2 3">
    <name type="scientific">Lactuca virosa</name>
    <dbReference type="NCBI Taxonomy" id="75947"/>
    <lineage>
        <taxon>Eukaryota</taxon>
        <taxon>Viridiplantae</taxon>
        <taxon>Streptophyta</taxon>
        <taxon>Embryophyta</taxon>
        <taxon>Tracheophyta</taxon>
        <taxon>Spermatophyta</taxon>
        <taxon>Magnoliopsida</taxon>
        <taxon>eudicotyledons</taxon>
        <taxon>Gunneridae</taxon>
        <taxon>Pentapetalae</taxon>
        <taxon>asterids</taxon>
        <taxon>campanulids</taxon>
        <taxon>Asterales</taxon>
        <taxon>Asteraceae</taxon>
        <taxon>Cichorioideae</taxon>
        <taxon>Cichorieae</taxon>
        <taxon>Lactucinae</taxon>
        <taxon>Lactuca</taxon>
    </lineage>
</organism>
<gene>
    <name evidence="2" type="ORF">LVIROSA_LOCUS19803</name>
</gene>
<sequence length="108" mass="12232">MESEAYESVGNVTHIEKEEHVASPPPISYYLGSGIHRNRKNAQKTIPTCGGVKKNHRTQHLCFHRFADNFRLYHTVPAEPTRNSMPEASRETQKTRVDDPSCIADVVN</sequence>
<reference evidence="2 3" key="1">
    <citation type="submission" date="2022-01" db="EMBL/GenBank/DDBJ databases">
        <authorList>
            <person name="Xiong W."/>
            <person name="Schranz E."/>
        </authorList>
    </citation>
    <scope>NUCLEOTIDE SEQUENCE [LARGE SCALE GENOMIC DNA]</scope>
</reference>
<keyword evidence="3" id="KW-1185">Reference proteome</keyword>
<proteinExistence type="predicted"/>
<evidence type="ECO:0000313" key="2">
    <source>
        <dbReference type="EMBL" id="CAH1433203.1"/>
    </source>
</evidence>
<accession>A0AAU9N809</accession>
<feature type="region of interest" description="Disordered" evidence="1">
    <location>
        <begin position="77"/>
        <end position="108"/>
    </location>
</feature>